<dbReference type="SUPFAM" id="SSF48403">
    <property type="entry name" value="Ankyrin repeat"/>
    <property type="match status" value="1"/>
</dbReference>
<organism evidence="3">
    <name type="scientific">Pandoravirus neocaledonia</name>
    <dbReference type="NCBI Taxonomy" id="2107708"/>
    <lineage>
        <taxon>Viruses</taxon>
        <taxon>Pandoravirus</taxon>
    </lineage>
</organism>
<feature type="compositionally biased region" description="Basic residues" evidence="1">
    <location>
        <begin position="429"/>
        <end position="438"/>
    </location>
</feature>
<dbReference type="InterPro" id="IPR052050">
    <property type="entry name" value="SecEffector_AnkRepeat"/>
</dbReference>
<evidence type="ECO:0000313" key="3">
    <source>
        <dbReference type="EMBL" id="AVK76385.1"/>
    </source>
</evidence>
<dbReference type="InterPro" id="IPR002110">
    <property type="entry name" value="Ankyrin_rpt"/>
</dbReference>
<dbReference type="PANTHER" id="PTHR46586">
    <property type="entry name" value="ANKYRIN REPEAT-CONTAINING PROTEIN"/>
    <property type="match status" value="1"/>
</dbReference>
<feature type="region of interest" description="Disordered" evidence="1">
    <location>
        <begin position="416"/>
        <end position="439"/>
    </location>
</feature>
<dbReference type="KEGG" id="vg:36843098"/>
<evidence type="ECO:0000259" key="2">
    <source>
        <dbReference type="PROSITE" id="PS50181"/>
    </source>
</evidence>
<name>A0A2U7UDF2_9VIRU</name>
<dbReference type="InterPro" id="IPR036770">
    <property type="entry name" value="Ankyrin_rpt-contain_sf"/>
</dbReference>
<dbReference type="EMBL" id="MG011690">
    <property type="protein sequence ID" value="AVK76385.1"/>
    <property type="molecule type" value="Genomic_DNA"/>
</dbReference>
<dbReference type="PROSITE" id="PS50181">
    <property type="entry name" value="FBOX"/>
    <property type="match status" value="1"/>
</dbReference>
<dbReference type="Gene3D" id="1.25.40.20">
    <property type="entry name" value="Ankyrin repeat-containing domain"/>
    <property type="match status" value="1"/>
</dbReference>
<dbReference type="RefSeq" id="YP_009482388.1">
    <property type="nucleotide sequence ID" value="NC_037666.1"/>
</dbReference>
<dbReference type="Pfam" id="PF13637">
    <property type="entry name" value="Ank_4"/>
    <property type="match status" value="1"/>
</dbReference>
<dbReference type="InterPro" id="IPR036047">
    <property type="entry name" value="F-box-like_dom_sf"/>
</dbReference>
<dbReference type="InterPro" id="IPR001810">
    <property type="entry name" value="F-box_dom"/>
</dbReference>
<evidence type="ECO:0000256" key="1">
    <source>
        <dbReference type="SAM" id="MobiDB-lite"/>
    </source>
</evidence>
<dbReference type="Proteomes" id="UP000249287">
    <property type="component" value="Segment"/>
</dbReference>
<protein>
    <submittedName>
        <fullName evidence="3">Ankyrin repeat domain containing protein</fullName>
    </submittedName>
</protein>
<gene>
    <name evidence="3" type="ORF">pneo_cds_778</name>
</gene>
<dbReference type="SUPFAM" id="SSF81383">
    <property type="entry name" value="F-box domain"/>
    <property type="match status" value="1"/>
</dbReference>
<proteinExistence type="predicted"/>
<dbReference type="PANTHER" id="PTHR46586:SF4">
    <property type="match status" value="1"/>
</dbReference>
<feature type="domain" description="F-box" evidence="2">
    <location>
        <begin position="5"/>
        <end position="42"/>
    </location>
</feature>
<accession>A0A2U7UDF2</accession>
<sequence>MRRWAVSINDLPDEMIASVFRWLSCVQVITRAAKTCARWRSVCLDPANQHHLCTLCPIKGERSSQPPRTIALCRAVAAGHTACAKDLVRNGSPTDGALVPLAAYHPHTDIPPCLAHDYYRHEDDTDPCYQAAKGGHLKCLRLLHETGWRWNEETLRVAVAKGHVDCVNYILSVGCIQERHDFEICYGPPTPAHFACVKEIVDAGVHMGDFGDMAAVESGHFDCLRLFGGESRWDEEVCAIAARRGDLPMLRHLHENAWDWDKDTVQGAIESGNRGCVAYALASGCPWEKGHLCDMIRADLWPVFALAVKADATDNRPSVAAASLGRLDALRDICDSGWLCDQETCAEAARANSLGCLDYLYDRGCAWDQQTCHAALVAGSRACFEYAASRGCPMDAKDRSAAAERGWLVGACASPPSVGQLTRTSTASQRRRRRRRAREAKIRDRADAVVLL</sequence>
<dbReference type="Pfam" id="PF12937">
    <property type="entry name" value="F-box-like"/>
    <property type="match status" value="1"/>
</dbReference>
<dbReference type="GeneID" id="36843098"/>
<dbReference type="Gene3D" id="1.20.1280.50">
    <property type="match status" value="1"/>
</dbReference>
<reference evidence="3" key="1">
    <citation type="journal article" date="2018" name="Nat. Commun.">
        <title>Diversity and evolution of the emerging Pandoraviridae family.</title>
        <authorList>
            <person name="Legendre M."/>
            <person name="Fabre E."/>
            <person name="Poirot O."/>
            <person name="Jeudy S."/>
            <person name="Lartigue A."/>
            <person name="Alempic J.M."/>
            <person name="Beucher L."/>
            <person name="Philippe N."/>
            <person name="Bertaux L."/>
            <person name="Christo-Foroux E."/>
            <person name="Labadie K."/>
            <person name="Coute Y."/>
            <person name="Abergel C."/>
            <person name="Claverie J.M."/>
        </authorList>
    </citation>
    <scope>NUCLEOTIDE SEQUENCE [LARGE SCALE GENOMIC DNA]</scope>
    <source>
        <strain evidence="3">Neocaledonia</strain>
    </source>
</reference>
<feature type="compositionally biased region" description="Polar residues" evidence="1">
    <location>
        <begin position="417"/>
        <end position="428"/>
    </location>
</feature>